<dbReference type="Pfam" id="PF00622">
    <property type="entry name" value="SPRY"/>
    <property type="match status" value="1"/>
</dbReference>
<organism evidence="4 5">
    <name type="scientific">Zingiber officinale</name>
    <name type="common">Ginger</name>
    <name type="synonym">Amomum zingiber</name>
    <dbReference type="NCBI Taxonomy" id="94328"/>
    <lineage>
        <taxon>Eukaryota</taxon>
        <taxon>Viridiplantae</taxon>
        <taxon>Streptophyta</taxon>
        <taxon>Embryophyta</taxon>
        <taxon>Tracheophyta</taxon>
        <taxon>Spermatophyta</taxon>
        <taxon>Magnoliopsida</taxon>
        <taxon>Liliopsida</taxon>
        <taxon>Zingiberales</taxon>
        <taxon>Zingiberaceae</taxon>
        <taxon>Zingiber</taxon>
    </lineage>
</organism>
<keyword evidence="5" id="KW-1185">Reference proteome</keyword>
<dbReference type="Proteomes" id="UP000734854">
    <property type="component" value="Unassembled WGS sequence"/>
</dbReference>
<keyword evidence="2" id="KW-0472">Membrane</keyword>
<feature type="compositionally biased region" description="Basic and acidic residues" evidence="1">
    <location>
        <begin position="231"/>
        <end position="240"/>
    </location>
</feature>
<evidence type="ECO:0000256" key="2">
    <source>
        <dbReference type="SAM" id="Phobius"/>
    </source>
</evidence>
<protein>
    <recommendedName>
        <fullName evidence="3">SPRY domain-containing protein</fullName>
    </recommendedName>
</protein>
<evidence type="ECO:0000313" key="5">
    <source>
        <dbReference type="Proteomes" id="UP000734854"/>
    </source>
</evidence>
<feature type="domain" description="SPRY" evidence="3">
    <location>
        <begin position="291"/>
        <end position="395"/>
    </location>
</feature>
<name>A0A8J5GFY4_ZINOF</name>
<comment type="caution">
    <text evidence="4">The sequence shown here is derived from an EMBL/GenBank/DDBJ whole genome shotgun (WGS) entry which is preliminary data.</text>
</comment>
<evidence type="ECO:0000256" key="1">
    <source>
        <dbReference type="SAM" id="MobiDB-lite"/>
    </source>
</evidence>
<dbReference type="EMBL" id="JACMSC010000011">
    <property type="protein sequence ID" value="KAG6500788.1"/>
    <property type="molecule type" value="Genomic_DNA"/>
</dbReference>
<evidence type="ECO:0000313" key="4">
    <source>
        <dbReference type="EMBL" id="KAG6500788.1"/>
    </source>
</evidence>
<dbReference type="OrthoDB" id="258495at2759"/>
<keyword evidence="2" id="KW-1133">Transmembrane helix</keyword>
<reference evidence="4 5" key="1">
    <citation type="submission" date="2020-08" db="EMBL/GenBank/DDBJ databases">
        <title>Plant Genome Project.</title>
        <authorList>
            <person name="Zhang R.-G."/>
        </authorList>
    </citation>
    <scope>NUCLEOTIDE SEQUENCE [LARGE SCALE GENOMIC DNA]</scope>
    <source>
        <tissue evidence="4">Rhizome</tissue>
    </source>
</reference>
<dbReference type="InterPro" id="IPR003877">
    <property type="entry name" value="SPRY_dom"/>
</dbReference>
<gene>
    <name evidence="4" type="ORF">ZIOFF_040643</name>
</gene>
<feature type="region of interest" description="Disordered" evidence="1">
    <location>
        <begin position="215"/>
        <end position="240"/>
    </location>
</feature>
<feature type="transmembrane region" description="Helical" evidence="2">
    <location>
        <begin position="6"/>
        <end position="24"/>
    </location>
</feature>
<dbReference type="CDD" id="cd12885">
    <property type="entry name" value="SPRY_RanBP_like"/>
    <property type="match status" value="1"/>
</dbReference>
<proteinExistence type="predicted"/>
<dbReference type="PANTHER" id="PTHR44991">
    <property type="entry name" value="IMMUNOGLOBULIN SUPERFAMILY MEMBER 5"/>
    <property type="match status" value="1"/>
</dbReference>
<accession>A0A8J5GFY4</accession>
<sequence length="483" mass="53101">MRVWIKILLPAIAAALLLVILLLWRRRLRRRFPSPPDAAPRLPQSASKVRSQSLSLHAGIAKLQFPYRSSTGRKPSFFSNHFHHDYESAGQAPVQFNWDEHPRLMVEAVEHGWSRFVFAGGRPPDAAAPGAWGMCAACDNGGTVETNWEVPPGASEFSQTVRLQPRGRRSSMSSPLALHREGGTATSRMLLPLPGPPLGVSSFPQEAYLEITVLYLKPPPPPPSRTNKRTKPTDAEKETDRAKLIAENSNSFEFQSIHPSATDQIDRPIQEANAHAKEEEGNQSQNATLSLGLAHGGTLPSGSFSGTYPGSIGFHSNGSVYLDGKKLIFESEKAEWAEANRVIGCGFDPRKKKVFFTVDSKLMHVIHCHSDMYKAPLFPILGSNTDAMVLVNLGQSRFKYEPANAHRTPNPCFIRSSSVDYGAAAISDDDSRELFSMGRIDAQWFDAAKKSQSGTKKSNANHESSYAVDVDADSDLFEISLHI</sequence>
<dbReference type="PANTHER" id="PTHR44991:SF1">
    <property type="entry name" value="IMMUNOGLOBULIN SUPERFAMILY MEMBER 5"/>
    <property type="match status" value="1"/>
</dbReference>
<dbReference type="AlphaFoldDB" id="A0A8J5GFY4"/>
<keyword evidence="2" id="KW-0812">Transmembrane</keyword>
<evidence type="ECO:0000259" key="3">
    <source>
        <dbReference type="Pfam" id="PF00622"/>
    </source>
</evidence>
<dbReference type="InterPro" id="IPR044736">
    <property type="entry name" value="Gid1/RanBPM/SPLA_SPRY"/>
</dbReference>